<keyword evidence="2" id="KW-1185">Reference proteome</keyword>
<dbReference type="EMBL" id="CM026421">
    <property type="protein sequence ID" value="KAG0592518.1"/>
    <property type="molecule type" value="Genomic_DNA"/>
</dbReference>
<proteinExistence type="predicted"/>
<evidence type="ECO:0000313" key="2">
    <source>
        <dbReference type="Proteomes" id="UP000822688"/>
    </source>
</evidence>
<name>A0A8T0JCG2_CERPU</name>
<reference evidence="1" key="1">
    <citation type="submission" date="2020-06" db="EMBL/GenBank/DDBJ databases">
        <title>WGS assembly of Ceratodon purpureus strain R40.</title>
        <authorList>
            <person name="Carey S.B."/>
            <person name="Jenkins J."/>
            <person name="Shu S."/>
            <person name="Lovell J.T."/>
            <person name="Sreedasyam A."/>
            <person name="Maumus F."/>
            <person name="Tiley G.P."/>
            <person name="Fernandez-Pozo N."/>
            <person name="Barry K."/>
            <person name="Chen C."/>
            <person name="Wang M."/>
            <person name="Lipzen A."/>
            <person name="Daum C."/>
            <person name="Saski C.A."/>
            <person name="Payton A.C."/>
            <person name="Mcbreen J.C."/>
            <person name="Conrad R.E."/>
            <person name="Kollar L.M."/>
            <person name="Olsson S."/>
            <person name="Huttunen S."/>
            <person name="Landis J.B."/>
            <person name="Wickett N.J."/>
            <person name="Johnson M.G."/>
            <person name="Rensing S.A."/>
            <person name="Grimwood J."/>
            <person name="Schmutz J."/>
            <person name="Mcdaniel S.F."/>
        </authorList>
    </citation>
    <scope>NUCLEOTIDE SEQUENCE</scope>
    <source>
        <strain evidence="1">R40</strain>
    </source>
</reference>
<evidence type="ECO:0000313" key="1">
    <source>
        <dbReference type="EMBL" id="KAG0592518.1"/>
    </source>
</evidence>
<dbReference type="AlphaFoldDB" id="A0A8T0JCG2"/>
<protein>
    <submittedName>
        <fullName evidence="1">Uncharacterized protein</fullName>
    </submittedName>
</protein>
<sequence length="215" mass="25057">MDSKQFYQYLSDLLSDFPPLSILYMAANLEFEPMIQNARHWYQQETHDFLIREGLSIVHPNVRSAISSWIRLFLRVLCCVFMEPSRYSRIKVYSPRLGRIKSTRELDFFMELQAVKSDPYNTFLSAQKFVQWPPKKKSYHYAVGRGTDGGEEHISATYRRLLRFLDHWTSMTIVSSMKDEAGIGCEAAQGGSAKKYLTAQERESRAFVYSHKVSR</sequence>
<gene>
    <name evidence="1" type="ORF">KC19_1G259000</name>
</gene>
<dbReference type="Proteomes" id="UP000822688">
    <property type="component" value="Chromosome 1"/>
</dbReference>
<comment type="caution">
    <text evidence="1">The sequence shown here is derived from an EMBL/GenBank/DDBJ whole genome shotgun (WGS) entry which is preliminary data.</text>
</comment>
<organism evidence="1 2">
    <name type="scientific">Ceratodon purpureus</name>
    <name type="common">Fire moss</name>
    <name type="synonym">Dicranum purpureum</name>
    <dbReference type="NCBI Taxonomy" id="3225"/>
    <lineage>
        <taxon>Eukaryota</taxon>
        <taxon>Viridiplantae</taxon>
        <taxon>Streptophyta</taxon>
        <taxon>Embryophyta</taxon>
        <taxon>Bryophyta</taxon>
        <taxon>Bryophytina</taxon>
        <taxon>Bryopsida</taxon>
        <taxon>Dicranidae</taxon>
        <taxon>Pseudoditrichales</taxon>
        <taxon>Ditrichaceae</taxon>
        <taxon>Ceratodon</taxon>
    </lineage>
</organism>
<accession>A0A8T0JCG2</accession>